<dbReference type="SUPFAM" id="SSF81383">
    <property type="entry name" value="F-box domain"/>
    <property type="match status" value="1"/>
</dbReference>
<accession>I1GR56</accession>
<dbReference type="eggNOG" id="ENOG502SBMB">
    <property type="taxonomic scope" value="Eukaryota"/>
</dbReference>
<dbReference type="Proteomes" id="UP000008810">
    <property type="component" value="Chromosome 1"/>
</dbReference>
<dbReference type="OMA" id="TCSPVRW"/>
<sequence>MATSCNWSELPQDLLGLLIAGLPFPNDRARFRAVCRSWRSAMRHHAPQAQQQLVLDLPDGLFMAPSDGSNDSHPLPSSFPDDNTSCIIGSTNDWIALRRHDDNAYSMHNLFSGASVPLAGLGAIVDRDSVIRKVLMRSSPDDLIAIVTRDWDCPLILSHRGKDTWLPPESLMEVPYSFIIDVAFLEDKLYAITKAEDLMLIDVVGLRGGGKRMVVRLKRLIRQPFRYRGCGSDSWSVSEEAGLEAEERRVERRYRRNKTIGRRHHTWTYHGEEFLSFPDGFEHAYDDAQQLVVTVRYLFESRGKLLTVRHHVQIPPNQFEQPFTRGAEVFEAGVDAWVPVANGLGGGQALFVSAHFSKSVPAPCGNQIKEDTIYFVNTGEVFDMRSRTCSPVRWNIPIPCGTWVFPP</sequence>
<evidence type="ECO:0000313" key="3">
    <source>
        <dbReference type="EnsemblPlants" id="KQK14646"/>
    </source>
</evidence>
<gene>
    <name evidence="2" type="ORF">BRADI_1g17770v3</name>
</gene>
<dbReference type="Gramene" id="KQK14646">
    <property type="protein sequence ID" value="KQK14646"/>
    <property type="gene ID" value="BRADI_1g17770v3"/>
</dbReference>
<dbReference type="OrthoDB" id="677671at2759"/>
<reference evidence="3" key="3">
    <citation type="submission" date="2018-08" db="UniProtKB">
        <authorList>
            <consortium name="EnsemblPlants"/>
        </authorList>
    </citation>
    <scope>IDENTIFICATION</scope>
    <source>
        <strain evidence="3">cv. Bd21</strain>
    </source>
</reference>
<evidence type="ECO:0000259" key="1">
    <source>
        <dbReference type="SMART" id="SM00256"/>
    </source>
</evidence>
<dbReference type="EnsemblPlants" id="KQK14646">
    <property type="protein sequence ID" value="KQK14646"/>
    <property type="gene ID" value="BRADI_1g17770v3"/>
</dbReference>
<dbReference type="InterPro" id="IPR036047">
    <property type="entry name" value="F-box-like_dom_sf"/>
</dbReference>
<dbReference type="HOGENOM" id="CLU_019286_2_1_1"/>
<dbReference type="Gene3D" id="1.20.1280.50">
    <property type="match status" value="1"/>
</dbReference>
<dbReference type="InterPro" id="IPR005174">
    <property type="entry name" value="KIB1-4_b-propeller"/>
</dbReference>
<dbReference type="FunCoup" id="I1GR56">
    <property type="interactions" value="935"/>
</dbReference>
<evidence type="ECO:0000313" key="2">
    <source>
        <dbReference type="EMBL" id="KQK14646.1"/>
    </source>
</evidence>
<reference evidence="2" key="2">
    <citation type="submission" date="2017-06" db="EMBL/GenBank/DDBJ databases">
        <title>WGS assembly of Brachypodium distachyon.</title>
        <authorList>
            <consortium name="The International Brachypodium Initiative"/>
            <person name="Lucas S."/>
            <person name="Harmon-Smith M."/>
            <person name="Lail K."/>
            <person name="Tice H."/>
            <person name="Grimwood J."/>
            <person name="Bruce D."/>
            <person name="Barry K."/>
            <person name="Shu S."/>
            <person name="Lindquist E."/>
            <person name="Wang M."/>
            <person name="Pitluck S."/>
            <person name="Vogel J.P."/>
            <person name="Garvin D.F."/>
            <person name="Mockler T.C."/>
            <person name="Schmutz J."/>
            <person name="Rokhsar D."/>
            <person name="Bevan M.W."/>
        </authorList>
    </citation>
    <scope>NUCLEOTIDE SEQUENCE</scope>
    <source>
        <strain evidence="2">Bd21</strain>
    </source>
</reference>
<dbReference type="InParanoid" id="I1GR56"/>
<dbReference type="Pfam" id="PF00646">
    <property type="entry name" value="F-box"/>
    <property type="match status" value="1"/>
</dbReference>
<dbReference type="InterPro" id="IPR001810">
    <property type="entry name" value="F-box_dom"/>
</dbReference>
<organism evidence="2">
    <name type="scientific">Brachypodium distachyon</name>
    <name type="common">Purple false brome</name>
    <name type="synonym">Trachynia distachya</name>
    <dbReference type="NCBI Taxonomy" id="15368"/>
    <lineage>
        <taxon>Eukaryota</taxon>
        <taxon>Viridiplantae</taxon>
        <taxon>Streptophyta</taxon>
        <taxon>Embryophyta</taxon>
        <taxon>Tracheophyta</taxon>
        <taxon>Spermatophyta</taxon>
        <taxon>Magnoliopsida</taxon>
        <taxon>Liliopsida</taxon>
        <taxon>Poales</taxon>
        <taxon>Poaceae</taxon>
        <taxon>BOP clade</taxon>
        <taxon>Pooideae</taxon>
        <taxon>Stipodae</taxon>
        <taxon>Brachypodieae</taxon>
        <taxon>Brachypodium</taxon>
    </lineage>
</organism>
<dbReference type="PANTHER" id="PTHR33110">
    <property type="entry name" value="F-BOX/KELCH-REPEAT PROTEIN-RELATED"/>
    <property type="match status" value="1"/>
</dbReference>
<protein>
    <recommendedName>
        <fullName evidence="1">F-box domain-containing protein</fullName>
    </recommendedName>
</protein>
<dbReference type="PANTHER" id="PTHR33110:SF76">
    <property type="entry name" value="DUF295 DOMAIN-CONTAINING PROTEIN"/>
    <property type="match status" value="1"/>
</dbReference>
<evidence type="ECO:0000313" key="4">
    <source>
        <dbReference type="Proteomes" id="UP000008810"/>
    </source>
</evidence>
<proteinExistence type="predicted"/>
<dbReference type="SMART" id="SM00256">
    <property type="entry name" value="FBOX"/>
    <property type="match status" value="1"/>
</dbReference>
<dbReference type="EMBL" id="CM000880">
    <property type="protein sequence ID" value="KQK14646.1"/>
    <property type="molecule type" value="Genomic_DNA"/>
</dbReference>
<keyword evidence="4" id="KW-1185">Reference proteome</keyword>
<name>I1GR56_BRADI</name>
<feature type="domain" description="F-box" evidence="1">
    <location>
        <begin position="10"/>
        <end position="51"/>
    </location>
</feature>
<reference evidence="2 3" key="1">
    <citation type="journal article" date="2010" name="Nature">
        <title>Genome sequencing and analysis of the model grass Brachypodium distachyon.</title>
        <authorList>
            <consortium name="International Brachypodium Initiative"/>
        </authorList>
    </citation>
    <scope>NUCLEOTIDE SEQUENCE [LARGE SCALE GENOMIC DNA]</scope>
    <source>
        <strain evidence="2 3">Bd21</strain>
    </source>
</reference>
<dbReference type="AlphaFoldDB" id="I1GR56"/>
<dbReference type="Pfam" id="PF03478">
    <property type="entry name" value="Beta-prop_KIB1-4"/>
    <property type="match status" value="1"/>
</dbReference>